<dbReference type="InterPro" id="IPR004697">
    <property type="entry name" value="AbgT"/>
</dbReference>
<feature type="transmembrane region" description="Helical" evidence="1">
    <location>
        <begin position="253"/>
        <end position="273"/>
    </location>
</feature>
<comment type="caution">
    <text evidence="2">The sequence shown here is derived from an EMBL/GenBank/DDBJ whole genome shotgun (WGS) entry which is preliminary data.</text>
</comment>
<evidence type="ECO:0000256" key="1">
    <source>
        <dbReference type="SAM" id="Phobius"/>
    </source>
</evidence>
<dbReference type="GO" id="GO:1902604">
    <property type="term" value="P:p-aminobenzoyl-glutamate transmembrane transport"/>
    <property type="evidence" value="ECO:0007669"/>
    <property type="project" value="InterPro"/>
</dbReference>
<feature type="transmembrane region" description="Helical" evidence="1">
    <location>
        <begin position="158"/>
        <end position="183"/>
    </location>
</feature>
<keyword evidence="1" id="KW-1133">Transmembrane helix</keyword>
<dbReference type="STRING" id="1837282.A6F49_02460"/>
<feature type="transmembrane region" description="Helical" evidence="1">
    <location>
        <begin position="113"/>
        <end position="146"/>
    </location>
</feature>
<evidence type="ECO:0000313" key="2">
    <source>
        <dbReference type="EMBL" id="OAV51173.1"/>
    </source>
</evidence>
<evidence type="ECO:0000313" key="3">
    <source>
        <dbReference type="Proteomes" id="UP000078292"/>
    </source>
</evidence>
<dbReference type="AlphaFoldDB" id="A0A1B7LUQ1"/>
<feature type="transmembrane region" description="Helical" evidence="1">
    <location>
        <begin position="203"/>
        <end position="221"/>
    </location>
</feature>
<dbReference type="GO" id="GO:0015558">
    <property type="term" value="F:secondary active p-aminobenzoyl-glutamate transmembrane transporter activity"/>
    <property type="evidence" value="ECO:0007669"/>
    <property type="project" value="InterPro"/>
</dbReference>
<dbReference type="PANTHER" id="PTHR30282">
    <property type="entry name" value="P-AMINOBENZOYL GLUTAMATE TRANSPORTER"/>
    <property type="match status" value="1"/>
</dbReference>
<organism evidence="2 3">
    <name type="scientific">Enteractinococcus helveticum</name>
    <dbReference type="NCBI Taxonomy" id="1837282"/>
    <lineage>
        <taxon>Bacteria</taxon>
        <taxon>Bacillati</taxon>
        <taxon>Actinomycetota</taxon>
        <taxon>Actinomycetes</taxon>
        <taxon>Micrococcales</taxon>
        <taxon>Micrococcaceae</taxon>
    </lineage>
</organism>
<dbReference type="Proteomes" id="UP000078292">
    <property type="component" value="Unassembled WGS sequence"/>
</dbReference>
<feature type="transmembrane region" description="Helical" evidence="1">
    <location>
        <begin position="431"/>
        <end position="449"/>
    </location>
</feature>
<feature type="transmembrane region" description="Helical" evidence="1">
    <location>
        <begin position="293"/>
        <end position="315"/>
    </location>
</feature>
<feature type="transmembrane region" description="Helical" evidence="1">
    <location>
        <begin position="74"/>
        <end position="93"/>
    </location>
</feature>
<feature type="transmembrane region" description="Helical" evidence="1">
    <location>
        <begin position="20"/>
        <end position="41"/>
    </location>
</feature>
<dbReference type="Pfam" id="PF03806">
    <property type="entry name" value="ABG_transport"/>
    <property type="match status" value="1"/>
</dbReference>
<accession>A0A1B7LUQ1</accession>
<keyword evidence="1" id="KW-0472">Membrane</keyword>
<feature type="transmembrane region" description="Helical" evidence="1">
    <location>
        <begin position="375"/>
        <end position="393"/>
    </location>
</feature>
<dbReference type="PANTHER" id="PTHR30282:SF0">
    <property type="entry name" value="P-AMINOBENZOYL-GLUTAMATE TRANSPORT PROTEIN"/>
    <property type="match status" value="1"/>
</dbReference>
<reference evidence="2 3" key="1">
    <citation type="submission" date="2016-04" db="EMBL/GenBank/DDBJ databases">
        <title>First whole genome shotgun sequence of the bacterium Enteractinococcus sp. strain UASWS1574.</title>
        <authorList>
            <person name="Crovadore J."/>
            <person name="Chablais R."/>
            <person name="Lefort F."/>
        </authorList>
    </citation>
    <scope>NUCLEOTIDE SEQUENCE [LARGE SCALE GENOMIC DNA]</scope>
    <source>
        <strain evidence="2 3">UASWS1574</strain>
    </source>
</reference>
<keyword evidence="1" id="KW-0812">Transmembrane</keyword>
<feature type="transmembrane region" description="Helical" evidence="1">
    <location>
        <begin position="400"/>
        <end position="419"/>
    </location>
</feature>
<feature type="transmembrane region" description="Helical" evidence="1">
    <location>
        <begin position="461"/>
        <end position="486"/>
    </location>
</feature>
<dbReference type="EMBL" id="LXEY01000117">
    <property type="protein sequence ID" value="OAV51173.1"/>
    <property type="molecule type" value="Genomic_DNA"/>
</dbReference>
<keyword evidence="3" id="KW-1185">Reference proteome</keyword>
<sequence>MEFVLDGVEWAGNKLPDPIIIFIGLCLLMILGSWVAALFGVQAQSPTDGEFIEAQSLLSADNIRRMIVEAPANFGAFPALGLVLVIMIGIGLSERTGYFEILLRHAVSRSPKFMVIPTIALVGLLGNIAGDAAPIVLPPLAAMIFLRLGWHPFAGVVLGYAAAIGGFAANFILGMSDALVYAFTQPAAELIEPGISLTPAMNYYFTAASVVLLLPILWFVTARITIPRLGSYDNPEYVDPEGGSEITDQQRKALRWANISALGFVVLLALLYIPPGALLRNPETGDMIQGAPFMDGITILLTILFFIPGLVYGLIAKTIRSTSDMATMMVQSMASMGSFIVIVFFAAQLLAYFDWSNLGTIFAIIGAELLQGQSGVVLLIGIILIGAVLNLFLGSASAKWAILAPILVPMMMLLGYHPGFTQMLYRIGDSISNPITPMLPYFALVLVLAQKYVKDMGMGTLLAALLPYSVFMGIGWILFMIGWYLLGWPVGPGAPIYLEGG</sequence>
<feature type="transmembrane region" description="Helical" evidence="1">
    <location>
        <begin position="336"/>
        <end position="355"/>
    </location>
</feature>
<gene>
    <name evidence="2" type="ORF">A6F49_02460</name>
</gene>
<name>A0A1B7LUQ1_9MICC</name>
<protein>
    <submittedName>
        <fullName evidence="2">Aminobenzoyl-glutamate transporter</fullName>
    </submittedName>
</protein>
<proteinExistence type="predicted"/>